<comment type="caution">
    <text evidence="7">The sequence shown here is derived from an EMBL/GenBank/DDBJ whole genome shotgun (WGS) entry which is preliminary data.</text>
</comment>
<evidence type="ECO:0000313" key="7">
    <source>
        <dbReference type="EMBL" id="PTQ98144.1"/>
    </source>
</evidence>
<feature type="transmembrane region" description="Helical" evidence="5">
    <location>
        <begin position="143"/>
        <end position="162"/>
    </location>
</feature>
<dbReference type="InterPro" id="IPR010982">
    <property type="entry name" value="Lambda_DNA-bd_dom_sf"/>
</dbReference>
<feature type="transmembrane region" description="Helical" evidence="5">
    <location>
        <begin position="111"/>
        <end position="131"/>
    </location>
</feature>
<keyword evidence="4 5" id="KW-0472">Membrane</keyword>
<dbReference type="InterPro" id="IPR019109">
    <property type="entry name" value="MamF_MmsF"/>
</dbReference>
<accession>A0A2T5JBA8</accession>
<dbReference type="RefSeq" id="WP_107828325.1">
    <property type="nucleotide sequence ID" value="NZ_CP160205.1"/>
</dbReference>
<proteinExistence type="predicted"/>
<sequence length="179" mass="20222">MSRLLAIRQQQNLTQEELCERSGISVRTIQRIEAGTQPQGFTLKALAKALGISESELVGKQETPTIADTKWMKLINFSALPFMFLPPLNIAAPLLIMFLKKEFNPVTKRLVTIQILWTLLAAVLCLMVVILNDWFAIRSKYMVLIPVVWLAVNIFIILRNAVSIAQNQTLRVDLSFSLI</sequence>
<feature type="transmembrane region" description="Helical" evidence="5">
    <location>
        <begin position="79"/>
        <end position="99"/>
    </location>
</feature>
<dbReference type="SMART" id="SM00530">
    <property type="entry name" value="HTH_XRE"/>
    <property type="match status" value="1"/>
</dbReference>
<organism evidence="7 8">
    <name type="scientific">Mucilaginibacter yixingensis</name>
    <dbReference type="NCBI Taxonomy" id="1295612"/>
    <lineage>
        <taxon>Bacteria</taxon>
        <taxon>Pseudomonadati</taxon>
        <taxon>Bacteroidota</taxon>
        <taxon>Sphingobacteriia</taxon>
        <taxon>Sphingobacteriales</taxon>
        <taxon>Sphingobacteriaceae</taxon>
        <taxon>Mucilaginibacter</taxon>
    </lineage>
</organism>
<comment type="subcellular location">
    <subcellularLocation>
        <location evidence="1">Membrane</location>
        <topology evidence="1">Multi-pass membrane protein</topology>
    </subcellularLocation>
</comment>
<dbReference type="AlphaFoldDB" id="A0A2T5JBA8"/>
<dbReference type="SUPFAM" id="SSF47413">
    <property type="entry name" value="lambda repressor-like DNA-binding domains"/>
    <property type="match status" value="1"/>
</dbReference>
<keyword evidence="2 5" id="KW-0812">Transmembrane</keyword>
<gene>
    <name evidence="7" type="ORF">C8P68_103304</name>
</gene>
<evidence type="ECO:0000256" key="5">
    <source>
        <dbReference type="SAM" id="Phobius"/>
    </source>
</evidence>
<dbReference type="Pfam" id="PF09685">
    <property type="entry name" value="MamF_MmsF"/>
    <property type="match status" value="1"/>
</dbReference>
<dbReference type="Gene3D" id="1.10.260.40">
    <property type="entry name" value="lambda repressor-like DNA-binding domains"/>
    <property type="match status" value="1"/>
</dbReference>
<dbReference type="Pfam" id="PF01381">
    <property type="entry name" value="HTH_3"/>
    <property type="match status" value="1"/>
</dbReference>
<feature type="domain" description="HTH cro/C1-type" evidence="6">
    <location>
        <begin position="4"/>
        <end position="57"/>
    </location>
</feature>
<dbReference type="Proteomes" id="UP000244168">
    <property type="component" value="Unassembled WGS sequence"/>
</dbReference>
<dbReference type="OrthoDB" id="713972at2"/>
<dbReference type="CDD" id="cd00093">
    <property type="entry name" value="HTH_XRE"/>
    <property type="match status" value="1"/>
</dbReference>
<keyword evidence="8" id="KW-1185">Reference proteome</keyword>
<dbReference type="EMBL" id="QAOQ01000003">
    <property type="protein sequence ID" value="PTQ98144.1"/>
    <property type="molecule type" value="Genomic_DNA"/>
</dbReference>
<evidence type="ECO:0000259" key="6">
    <source>
        <dbReference type="PROSITE" id="PS50943"/>
    </source>
</evidence>
<evidence type="ECO:0000256" key="4">
    <source>
        <dbReference type="ARBA" id="ARBA00023136"/>
    </source>
</evidence>
<dbReference type="InterPro" id="IPR001387">
    <property type="entry name" value="Cro/C1-type_HTH"/>
</dbReference>
<evidence type="ECO:0000256" key="1">
    <source>
        <dbReference type="ARBA" id="ARBA00004141"/>
    </source>
</evidence>
<reference evidence="7 8" key="1">
    <citation type="submission" date="2018-04" db="EMBL/GenBank/DDBJ databases">
        <title>Genomic Encyclopedia of Archaeal and Bacterial Type Strains, Phase II (KMG-II): from individual species to whole genera.</title>
        <authorList>
            <person name="Goeker M."/>
        </authorList>
    </citation>
    <scope>NUCLEOTIDE SEQUENCE [LARGE SCALE GENOMIC DNA]</scope>
    <source>
        <strain evidence="7 8">DSM 26809</strain>
    </source>
</reference>
<name>A0A2T5JBA8_9SPHI</name>
<evidence type="ECO:0000256" key="3">
    <source>
        <dbReference type="ARBA" id="ARBA00022989"/>
    </source>
</evidence>
<evidence type="ECO:0000313" key="8">
    <source>
        <dbReference type="Proteomes" id="UP000244168"/>
    </source>
</evidence>
<protein>
    <submittedName>
        <fullName evidence="7">Uncharacterized protein DUF4870</fullName>
    </submittedName>
</protein>
<keyword evidence="3 5" id="KW-1133">Transmembrane helix</keyword>
<dbReference type="PROSITE" id="PS50943">
    <property type="entry name" value="HTH_CROC1"/>
    <property type="match status" value="1"/>
</dbReference>
<dbReference type="GO" id="GO:0003677">
    <property type="term" value="F:DNA binding"/>
    <property type="evidence" value="ECO:0007669"/>
    <property type="project" value="InterPro"/>
</dbReference>
<evidence type="ECO:0000256" key="2">
    <source>
        <dbReference type="ARBA" id="ARBA00022692"/>
    </source>
</evidence>